<dbReference type="InterPro" id="IPR001160">
    <property type="entry name" value="Peptidase_M20C"/>
</dbReference>
<dbReference type="GO" id="GO:0070573">
    <property type="term" value="F:metallodipeptidase activity"/>
    <property type="evidence" value="ECO:0007669"/>
    <property type="project" value="TreeGrafter"/>
</dbReference>
<comment type="catalytic activity">
    <reaction evidence="9">
        <text>Hydrolysis of dipeptides, preferentially hydrophobic dipeptides including prolyl amino acids.</text>
        <dbReference type="EC" id="3.4.13.18"/>
    </reaction>
</comment>
<dbReference type="GO" id="GO:0046872">
    <property type="term" value="F:metal ion binding"/>
    <property type="evidence" value="ECO:0007669"/>
    <property type="project" value="UniProtKB-KW"/>
</dbReference>
<dbReference type="Pfam" id="PF07687">
    <property type="entry name" value="M20_dimer"/>
    <property type="match status" value="1"/>
</dbReference>
<evidence type="ECO:0000256" key="17">
    <source>
        <dbReference type="ARBA" id="ARBA00078074"/>
    </source>
</evidence>
<evidence type="ECO:0000256" key="4">
    <source>
        <dbReference type="ARBA" id="ARBA00022723"/>
    </source>
</evidence>
<evidence type="ECO:0000256" key="16">
    <source>
        <dbReference type="ARBA" id="ARBA00077688"/>
    </source>
</evidence>
<dbReference type="GO" id="GO:0006508">
    <property type="term" value="P:proteolysis"/>
    <property type="evidence" value="ECO:0007669"/>
    <property type="project" value="UniProtKB-KW"/>
</dbReference>
<dbReference type="GO" id="GO:0005829">
    <property type="term" value="C:cytosol"/>
    <property type="evidence" value="ECO:0007669"/>
    <property type="project" value="TreeGrafter"/>
</dbReference>
<keyword evidence="3" id="KW-0645">Protease</keyword>
<evidence type="ECO:0000256" key="5">
    <source>
        <dbReference type="ARBA" id="ARBA00022801"/>
    </source>
</evidence>
<dbReference type="CDD" id="cd03890">
    <property type="entry name" value="M20_pepD"/>
    <property type="match status" value="1"/>
</dbReference>
<dbReference type="RefSeq" id="WP_013387311.1">
    <property type="nucleotide sequence ID" value="NC_014632.1"/>
</dbReference>
<evidence type="ECO:0000313" key="19">
    <source>
        <dbReference type="EMBL" id="ADO82641.1"/>
    </source>
</evidence>
<sequence length="487" mass="54617">MSNLNNIEPKKVFQYFEEISSIPRGSKKEEKISNYLVNFAKDKGLEVIQDKALNVIIKKQASQGYETLPGIILQGHMDMVWEKNQETDFDFESQGIKLIAENDWISADKTTLGADNGIALAFCLALLDSEDIPHPYLEILITSDEETGMTGAKFLDGSLLNGKYLINIDTEEEGAFYVSCAGGLRFKVSIPFQTISIEKNNFFKIKIYGLTGGHSGADIIFQRANAIKTLGKVLKKLSFENTIYLVDLTGGSKENAIPREAEAVLYIENPDYVSLENTIKTINTQLRKAFYTTDPDIQVSIEKITANYYKTVLDKPSTKRLINTILLHPNGIDSLSSNIDNFVESSLNLGRIRLENKNMILESLIRSSQEHKLDYIAEELMALAEVSEGSFEAGARYPSWNYLETSKLREYMVSSFIDLFGKTPQIKAIHAGLECGILKYKLPDVDIISFGPDILNAHTPQEKLSISSTKKSWELLLKVLKDFKSII</sequence>
<feature type="domain" description="Peptidase M20 dimerisation" evidence="18">
    <location>
        <begin position="208"/>
        <end position="290"/>
    </location>
</feature>
<evidence type="ECO:0000256" key="7">
    <source>
        <dbReference type="ARBA" id="ARBA00023049"/>
    </source>
</evidence>
<dbReference type="EC" id="3.4.13.18" evidence="10"/>
<evidence type="ECO:0000313" key="20">
    <source>
        <dbReference type="Proteomes" id="UP000006875"/>
    </source>
</evidence>
<accession>E3H7Q9</accession>
<dbReference type="Gene3D" id="3.40.630.10">
    <property type="entry name" value="Zn peptidases"/>
    <property type="match status" value="2"/>
</dbReference>
<protein>
    <recommendedName>
        <fullName evidence="13">Cytosol non-specific dipeptidase</fullName>
        <ecNumber evidence="10">3.4.13.18</ecNumber>
    </recommendedName>
    <alternativeName>
        <fullName evidence="16">Aminoacyl-histidine dipeptidase</fullName>
    </alternativeName>
    <alternativeName>
        <fullName evidence="15">Beta-alanyl-histidine dipeptidase</fullName>
    </alternativeName>
    <alternativeName>
        <fullName evidence="14">Carnosinase</fullName>
    </alternativeName>
    <alternativeName>
        <fullName evidence="11">Peptidase D</fullName>
    </alternativeName>
    <alternativeName>
        <fullName evidence="17">Xaa-His dipeptidase</fullName>
    </alternativeName>
</protein>
<evidence type="ECO:0000256" key="6">
    <source>
        <dbReference type="ARBA" id="ARBA00022833"/>
    </source>
</evidence>
<evidence type="ECO:0000256" key="12">
    <source>
        <dbReference type="ARBA" id="ARBA00061423"/>
    </source>
</evidence>
<evidence type="ECO:0000256" key="2">
    <source>
        <dbReference type="ARBA" id="ARBA00001947"/>
    </source>
</evidence>
<dbReference type="FunFam" id="3.40.630.10:FF:000015">
    <property type="entry name" value="Aminoacyl-histidine dipeptidase PepD"/>
    <property type="match status" value="1"/>
</dbReference>
<keyword evidence="20" id="KW-1185">Reference proteome</keyword>
<evidence type="ECO:0000256" key="9">
    <source>
        <dbReference type="ARBA" id="ARBA00036421"/>
    </source>
</evidence>
<dbReference type="EMBL" id="CP002281">
    <property type="protein sequence ID" value="ADO82641.1"/>
    <property type="molecule type" value="Genomic_DNA"/>
</dbReference>
<keyword evidence="8" id="KW-0170">Cobalt</keyword>
<keyword evidence="5" id="KW-0378">Hydrolase</keyword>
<evidence type="ECO:0000256" key="15">
    <source>
        <dbReference type="ARBA" id="ARBA00076004"/>
    </source>
</evidence>
<name>E3H7Q9_ILYPC</name>
<dbReference type="PANTHER" id="PTHR43501:SF1">
    <property type="entry name" value="CYTOSOL NON-SPECIFIC DIPEPTIDASE"/>
    <property type="match status" value="1"/>
</dbReference>
<dbReference type="PIRSF" id="PIRSF016599">
    <property type="entry name" value="Xaa-His_dipept"/>
    <property type="match status" value="1"/>
</dbReference>
<gene>
    <name evidence="19" type="ordered locus">Ilyop_0855</name>
</gene>
<dbReference type="HOGENOM" id="CLU_028526_0_0_0"/>
<dbReference type="eggNOG" id="COG2195">
    <property type="taxonomic scope" value="Bacteria"/>
</dbReference>
<keyword evidence="7" id="KW-0482">Metalloprotease</keyword>
<keyword evidence="4" id="KW-0479">Metal-binding</keyword>
<dbReference type="STRING" id="572544.Ilyop_0855"/>
<dbReference type="PANTHER" id="PTHR43501">
    <property type="entry name" value="CYTOSOL NON-SPECIFIC DIPEPTIDASE"/>
    <property type="match status" value="1"/>
</dbReference>
<dbReference type="KEGG" id="ipo:Ilyop_0855"/>
<evidence type="ECO:0000259" key="18">
    <source>
        <dbReference type="Pfam" id="PF07687"/>
    </source>
</evidence>
<organism evidence="19 20">
    <name type="scientific">Ilyobacter polytropus (strain ATCC 51220 / DSM 2926 / LMG 16218 / CuHBu1)</name>
    <dbReference type="NCBI Taxonomy" id="572544"/>
    <lineage>
        <taxon>Bacteria</taxon>
        <taxon>Fusobacteriati</taxon>
        <taxon>Fusobacteriota</taxon>
        <taxon>Fusobacteriia</taxon>
        <taxon>Fusobacteriales</taxon>
        <taxon>Fusobacteriaceae</taxon>
        <taxon>Ilyobacter</taxon>
    </lineage>
</organism>
<comment type="cofactor">
    <cofactor evidence="1">
        <name>Co(2+)</name>
        <dbReference type="ChEBI" id="CHEBI:48828"/>
    </cofactor>
</comment>
<dbReference type="InterPro" id="IPR002933">
    <property type="entry name" value="Peptidase_M20"/>
</dbReference>
<dbReference type="InterPro" id="IPR011650">
    <property type="entry name" value="Peptidase_M20_dimer"/>
</dbReference>
<reference evidence="19 20" key="1">
    <citation type="journal article" date="2010" name="Stand. Genomic Sci.">
        <title>Complete genome sequence of Ilyobacter polytropus type strain (CuHbu1).</title>
        <authorList>
            <person name="Sikorski J."/>
            <person name="Chertkov O."/>
            <person name="Lapidus A."/>
            <person name="Nolan M."/>
            <person name="Lucas S."/>
            <person name="Del Rio T.G."/>
            <person name="Tice H."/>
            <person name="Cheng J.F."/>
            <person name="Tapia R."/>
            <person name="Han C."/>
            <person name="Goodwin L."/>
            <person name="Pitluck S."/>
            <person name="Liolios K."/>
            <person name="Ivanova N."/>
            <person name="Mavromatis K."/>
            <person name="Mikhailova N."/>
            <person name="Pati A."/>
            <person name="Chen A."/>
            <person name="Palaniappan K."/>
            <person name="Land M."/>
            <person name="Hauser L."/>
            <person name="Chang Y.J."/>
            <person name="Jeffries C.D."/>
            <person name="Brambilla E."/>
            <person name="Yasawong M."/>
            <person name="Rohde M."/>
            <person name="Pukall R."/>
            <person name="Spring S."/>
            <person name="Goker M."/>
            <person name="Woyke T."/>
            <person name="Bristow J."/>
            <person name="Eisen J.A."/>
            <person name="Markowitz V."/>
            <person name="Hugenholtz P."/>
            <person name="Kyrpides N.C."/>
            <person name="Klenk H.P."/>
        </authorList>
    </citation>
    <scope>NUCLEOTIDE SEQUENCE [LARGE SCALE GENOMIC DNA]</scope>
    <source>
        <strain evidence="20">ATCC 51220 / DSM 2926 / LMG 16218 / CuHBu1</strain>
    </source>
</reference>
<dbReference type="NCBIfam" id="TIGR01893">
    <property type="entry name" value="aa-his-dipept"/>
    <property type="match status" value="1"/>
</dbReference>
<keyword evidence="6" id="KW-0862">Zinc</keyword>
<evidence type="ECO:0000256" key="1">
    <source>
        <dbReference type="ARBA" id="ARBA00001941"/>
    </source>
</evidence>
<dbReference type="Pfam" id="PF01546">
    <property type="entry name" value="Peptidase_M20"/>
    <property type="match status" value="1"/>
</dbReference>
<evidence type="ECO:0000256" key="14">
    <source>
        <dbReference type="ARBA" id="ARBA00075285"/>
    </source>
</evidence>
<evidence type="ECO:0000256" key="3">
    <source>
        <dbReference type="ARBA" id="ARBA00022670"/>
    </source>
</evidence>
<evidence type="ECO:0000256" key="8">
    <source>
        <dbReference type="ARBA" id="ARBA00023285"/>
    </source>
</evidence>
<evidence type="ECO:0000256" key="10">
    <source>
        <dbReference type="ARBA" id="ARBA00038976"/>
    </source>
</evidence>
<comment type="cofactor">
    <cofactor evidence="2">
        <name>Zn(2+)</name>
        <dbReference type="ChEBI" id="CHEBI:29105"/>
    </cofactor>
</comment>
<comment type="similarity">
    <text evidence="12">Belongs to the peptidase M20C family.</text>
</comment>
<dbReference type="SUPFAM" id="SSF53187">
    <property type="entry name" value="Zn-dependent exopeptidases"/>
    <property type="match status" value="1"/>
</dbReference>
<evidence type="ECO:0000256" key="13">
    <source>
        <dbReference type="ARBA" id="ARBA00071271"/>
    </source>
</evidence>
<dbReference type="PRINTS" id="PR00934">
    <property type="entry name" value="XHISDIPTASE"/>
</dbReference>
<proteinExistence type="inferred from homology"/>
<dbReference type="Proteomes" id="UP000006875">
    <property type="component" value="Chromosome"/>
</dbReference>
<dbReference type="FunFam" id="3.40.630.10:FF:000018">
    <property type="entry name" value="Aminoacyl-histidine dipeptidase PepD"/>
    <property type="match status" value="1"/>
</dbReference>
<evidence type="ECO:0000256" key="11">
    <source>
        <dbReference type="ARBA" id="ARBA00044252"/>
    </source>
</evidence>
<dbReference type="AlphaFoldDB" id="E3H7Q9"/>
<dbReference type="OrthoDB" id="9773892at2"/>